<reference evidence="5" key="1">
    <citation type="journal article" date="2013" name="Environ. Microbiol.">
        <title>Microbiota from the distal guts of lean and obese adolescents exhibit partial functional redundancy besides clear differences in community structure.</title>
        <authorList>
            <person name="Ferrer M."/>
            <person name="Ruiz A."/>
            <person name="Lanza F."/>
            <person name="Haange S.B."/>
            <person name="Oberbach A."/>
            <person name="Till H."/>
            <person name="Bargiela R."/>
            <person name="Campoy C."/>
            <person name="Segura M.T."/>
            <person name="Richter M."/>
            <person name="von Bergen M."/>
            <person name="Seifert J."/>
            <person name="Suarez A."/>
        </authorList>
    </citation>
    <scope>NUCLEOTIDE SEQUENCE</scope>
</reference>
<dbReference type="PROSITE" id="PS50977">
    <property type="entry name" value="HTH_TETR_2"/>
    <property type="match status" value="1"/>
</dbReference>
<name>K1TLY8_9ZZZZ</name>
<dbReference type="InterPro" id="IPR050109">
    <property type="entry name" value="HTH-type_TetR-like_transc_reg"/>
</dbReference>
<sequence>MNRNENNTLDDILSAAKAEFSEKGFQSASLRRIVKNAGVTTGAFYGYFKSKEELFDALVGEQYDTLMGMFCETQNAFTRLSPKEQA</sequence>
<gene>
    <name evidence="5" type="ORF">OBE_09011</name>
</gene>
<dbReference type="InterPro" id="IPR009057">
    <property type="entry name" value="Homeodomain-like_sf"/>
</dbReference>
<keyword evidence="2" id="KW-0238">DNA-binding</keyword>
<dbReference type="FunFam" id="1.10.10.60:FF:000141">
    <property type="entry name" value="TetR family transcriptional regulator"/>
    <property type="match status" value="1"/>
</dbReference>
<protein>
    <submittedName>
        <fullName evidence="5">Transcriptional regulator, TetR family</fullName>
    </submittedName>
</protein>
<dbReference type="EMBL" id="AJWZ01006231">
    <property type="protein sequence ID" value="EKC60371.1"/>
    <property type="molecule type" value="Genomic_DNA"/>
</dbReference>
<keyword evidence="1" id="KW-0805">Transcription regulation</keyword>
<dbReference type="PRINTS" id="PR00455">
    <property type="entry name" value="HTHTETR"/>
</dbReference>
<dbReference type="Gene3D" id="1.10.357.10">
    <property type="entry name" value="Tetracycline Repressor, domain 2"/>
    <property type="match status" value="1"/>
</dbReference>
<accession>K1TLY8</accession>
<proteinExistence type="predicted"/>
<dbReference type="PROSITE" id="PS01081">
    <property type="entry name" value="HTH_TETR_1"/>
    <property type="match status" value="1"/>
</dbReference>
<dbReference type="InterPro" id="IPR001647">
    <property type="entry name" value="HTH_TetR"/>
</dbReference>
<evidence type="ECO:0000256" key="3">
    <source>
        <dbReference type="ARBA" id="ARBA00023163"/>
    </source>
</evidence>
<evidence type="ECO:0000256" key="1">
    <source>
        <dbReference type="ARBA" id="ARBA00023015"/>
    </source>
</evidence>
<dbReference type="PANTHER" id="PTHR30055">
    <property type="entry name" value="HTH-TYPE TRANSCRIPTIONAL REGULATOR RUTR"/>
    <property type="match status" value="1"/>
</dbReference>
<feature type="domain" description="HTH tetR-type" evidence="4">
    <location>
        <begin position="6"/>
        <end position="66"/>
    </location>
</feature>
<evidence type="ECO:0000259" key="4">
    <source>
        <dbReference type="PROSITE" id="PS50977"/>
    </source>
</evidence>
<dbReference type="Pfam" id="PF00440">
    <property type="entry name" value="TetR_N"/>
    <property type="match status" value="1"/>
</dbReference>
<feature type="non-terminal residue" evidence="5">
    <location>
        <position position="86"/>
    </location>
</feature>
<dbReference type="AlphaFoldDB" id="K1TLY8"/>
<evidence type="ECO:0000313" key="5">
    <source>
        <dbReference type="EMBL" id="EKC60371.1"/>
    </source>
</evidence>
<dbReference type="PANTHER" id="PTHR30055:SF234">
    <property type="entry name" value="HTH-TYPE TRANSCRIPTIONAL REGULATOR BETI"/>
    <property type="match status" value="1"/>
</dbReference>
<comment type="caution">
    <text evidence="5">The sequence shown here is derived from an EMBL/GenBank/DDBJ whole genome shotgun (WGS) entry which is preliminary data.</text>
</comment>
<dbReference type="InterPro" id="IPR023772">
    <property type="entry name" value="DNA-bd_HTH_TetR-type_CS"/>
</dbReference>
<evidence type="ECO:0000256" key="2">
    <source>
        <dbReference type="ARBA" id="ARBA00023125"/>
    </source>
</evidence>
<dbReference type="GO" id="GO:0003700">
    <property type="term" value="F:DNA-binding transcription factor activity"/>
    <property type="evidence" value="ECO:0007669"/>
    <property type="project" value="TreeGrafter"/>
</dbReference>
<organism evidence="5">
    <name type="scientific">human gut metagenome</name>
    <dbReference type="NCBI Taxonomy" id="408170"/>
    <lineage>
        <taxon>unclassified sequences</taxon>
        <taxon>metagenomes</taxon>
        <taxon>organismal metagenomes</taxon>
    </lineage>
</organism>
<keyword evidence="3" id="KW-0804">Transcription</keyword>
<dbReference type="GO" id="GO:0000976">
    <property type="term" value="F:transcription cis-regulatory region binding"/>
    <property type="evidence" value="ECO:0007669"/>
    <property type="project" value="TreeGrafter"/>
</dbReference>
<dbReference type="SUPFAM" id="SSF46689">
    <property type="entry name" value="Homeodomain-like"/>
    <property type="match status" value="1"/>
</dbReference>